<dbReference type="EMBL" id="JYPD01000021">
    <property type="protein sequence ID" value="KXK08941.1"/>
    <property type="molecule type" value="Genomic_DNA"/>
</dbReference>
<protein>
    <submittedName>
        <fullName evidence="7">Yip1 domain protein</fullName>
    </submittedName>
</protein>
<reference evidence="7 8" key="1">
    <citation type="submission" date="2015-02" db="EMBL/GenBank/DDBJ databases">
        <title>Improved understanding of the partial-nitritation anammox process through 23 genomes representing the majority of the microbial community.</title>
        <authorList>
            <person name="Speth D.R."/>
            <person name="In T Zandt M."/>
            <person name="Guerrero Cruz S."/>
            <person name="Jetten M.S."/>
            <person name="Dutilh B.E."/>
        </authorList>
    </citation>
    <scope>NUCLEOTIDE SEQUENCE [LARGE SCALE GENOMIC DNA]</scope>
    <source>
        <strain evidence="7">OLB21</strain>
    </source>
</reference>
<keyword evidence="2 5" id="KW-0812">Transmembrane</keyword>
<dbReference type="STRING" id="1617427.UZ20_WS6002000653"/>
<evidence type="ECO:0000256" key="4">
    <source>
        <dbReference type="ARBA" id="ARBA00023136"/>
    </source>
</evidence>
<dbReference type="Pfam" id="PF04893">
    <property type="entry name" value="Yip1"/>
    <property type="match status" value="1"/>
</dbReference>
<evidence type="ECO:0000313" key="7">
    <source>
        <dbReference type="EMBL" id="KXK08941.1"/>
    </source>
</evidence>
<dbReference type="GO" id="GO:0016020">
    <property type="term" value="C:membrane"/>
    <property type="evidence" value="ECO:0007669"/>
    <property type="project" value="UniProtKB-SubCell"/>
</dbReference>
<keyword evidence="3 5" id="KW-1133">Transmembrane helix</keyword>
<keyword evidence="4 5" id="KW-0472">Membrane</keyword>
<evidence type="ECO:0000256" key="2">
    <source>
        <dbReference type="ARBA" id="ARBA00022692"/>
    </source>
</evidence>
<sequence length="209" mass="23258">MKYYLNLIFRPSLYSTQGNRFNAKAVLLVYIAISLVGGVISIPLALQDPALIGFDRTFIITILAGAILFSYFVAAAIYLVQIAGSTVLIDSSSPKPSLKEVTRIYILSLVPYMVYSLLLTFIYLLFIPLVYLDGSFYVAYNIFSTLVICTTPIFMIWSYYIIVAAIKSYYKTTTGNAVLSGCLPVLVLYFLIFLCGVMFSVLFTLLLLA</sequence>
<organism evidence="7 8">
    <name type="scientific">candidate division WS6 bacterium OLB21</name>
    <dbReference type="NCBI Taxonomy" id="1617427"/>
    <lineage>
        <taxon>Bacteria</taxon>
        <taxon>Candidatus Dojkabacteria</taxon>
    </lineage>
</organism>
<dbReference type="InterPro" id="IPR006977">
    <property type="entry name" value="Yip1_dom"/>
</dbReference>
<dbReference type="AlphaFoldDB" id="A0A136KHN1"/>
<evidence type="ECO:0000256" key="1">
    <source>
        <dbReference type="ARBA" id="ARBA00004141"/>
    </source>
</evidence>
<evidence type="ECO:0000256" key="3">
    <source>
        <dbReference type="ARBA" id="ARBA00022989"/>
    </source>
</evidence>
<gene>
    <name evidence="7" type="ORF">UZ20_WS6002000653</name>
</gene>
<feature type="transmembrane region" description="Helical" evidence="5">
    <location>
        <begin position="25"/>
        <end position="46"/>
    </location>
</feature>
<feature type="transmembrane region" description="Helical" evidence="5">
    <location>
        <begin position="186"/>
        <end position="208"/>
    </location>
</feature>
<comment type="caution">
    <text evidence="7">The sequence shown here is derived from an EMBL/GenBank/DDBJ whole genome shotgun (WGS) entry which is preliminary data.</text>
</comment>
<evidence type="ECO:0000256" key="5">
    <source>
        <dbReference type="SAM" id="Phobius"/>
    </source>
</evidence>
<accession>A0A136KHN1</accession>
<evidence type="ECO:0000313" key="8">
    <source>
        <dbReference type="Proteomes" id="UP000070449"/>
    </source>
</evidence>
<proteinExistence type="predicted"/>
<comment type="subcellular location">
    <subcellularLocation>
        <location evidence="1">Membrane</location>
        <topology evidence="1">Multi-pass membrane protein</topology>
    </subcellularLocation>
</comment>
<feature type="transmembrane region" description="Helical" evidence="5">
    <location>
        <begin position="104"/>
        <end position="126"/>
    </location>
</feature>
<feature type="transmembrane region" description="Helical" evidence="5">
    <location>
        <begin position="138"/>
        <end position="166"/>
    </location>
</feature>
<feature type="domain" description="Yip1" evidence="6">
    <location>
        <begin position="25"/>
        <end position="193"/>
    </location>
</feature>
<dbReference type="Proteomes" id="UP000070449">
    <property type="component" value="Unassembled WGS sequence"/>
</dbReference>
<evidence type="ECO:0000259" key="6">
    <source>
        <dbReference type="Pfam" id="PF04893"/>
    </source>
</evidence>
<feature type="transmembrane region" description="Helical" evidence="5">
    <location>
        <begin position="58"/>
        <end position="84"/>
    </location>
</feature>
<name>A0A136KHN1_9BACT</name>